<evidence type="ECO:0000313" key="1">
    <source>
        <dbReference type="EMBL" id="KIL38986.1"/>
    </source>
</evidence>
<organism evidence="1 2">
    <name type="scientific">Gordoniibacillus kamchatkensis</name>
    <dbReference type="NCBI Taxonomy" id="1590651"/>
    <lineage>
        <taxon>Bacteria</taxon>
        <taxon>Bacillati</taxon>
        <taxon>Bacillota</taxon>
        <taxon>Bacilli</taxon>
        <taxon>Bacillales</taxon>
        <taxon>Paenibacillaceae</taxon>
        <taxon>Gordoniibacillus</taxon>
    </lineage>
</organism>
<evidence type="ECO:0000313" key="2">
    <source>
        <dbReference type="Proteomes" id="UP000031967"/>
    </source>
</evidence>
<gene>
    <name evidence="1" type="ORF">SD70_22855</name>
</gene>
<proteinExistence type="predicted"/>
<keyword evidence="2" id="KW-1185">Reference proteome</keyword>
<sequence length="162" mass="18401">MTDYDDFTKVTQIMNELNAMEVSGHSIYSISLYNSKNKMLLTSEKKMSFFPNEEMNHIEQLVDKEAGSPHWFLEKWPVSTYLTLPTNYITYPILLDPSDSSYNTVLFVHVSESTISDYIKELNQEDNGLTTWVLTGDGTSLIQSSADSKIRCPFSSARSLCS</sequence>
<evidence type="ECO:0008006" key="3">
    <source>
        <dbReference type="Google" id="ProtNLM"/>
    </source>
</evidence>
<protein>
    <recommendedName>
        <fullName evidence="3">Cache domain-containing protein</fullName>
    </recommendedName>
</protein>
<dbReference type="Proteomes" id="UP000031967">
    <property type="component" value="Unassembled WGS sequence"/>
</dbReference>
<name>A0ABR5AD73_9BACL</name>
<accession>A0ABR5AD73</accession>
<reference evidence="1 2" key="1">
    <citation type="submission" date="2014-12" db="EMBL/GenBank/DDBJ databases">
        <title>Draft genome sequence of Paenibacillus kamchatkensis strain B-2647.</title>
        <authorList>
            <person name="Karlyshev A.V."/>
            <person name="Kudryashova E.B."/>
        </authorList>
    </citation>
    <scope>NUCLEOTIDE SEQUENCE [LARGE SCALE GENOMIC DNA]</scope>
    <source>
        <strain evidence="1 2">VKM B-2647</strain>
    </source>
</reference>
<dbReference type="EMBL" id="JXAK01000046">
    <property type="protein sequence ID" value="KIL38986.1"/>
    <property type="molecule type" value="Genomic_DNA"/>
</dbReference>
<comment type="caution">
    <text evidence="1">The sequence shown here is derived from an EMBL/GenBank/DDBJ whole genome shotgun (WGS) entry which is preliminary data.</text>
</comment>